<feature type="compositionally biased region" description="Polar residues" evidence="3">
    <location>
        <begin position="431"/>
        <end position="442"/>
    </location>
</feature>
<dbReference type="GO" id="GO:0005737">
    <property type="term" value="C:cytoplasm"/>
    <property type="evidence" value="ECO:0007669"/>
    <property type="project" value="TreeGrafter"/>
</dbReference>
<reference evidence="7" key="1">
    <citation type="submission" date="2025-08" db="UniProtKB">
        <authorList>
            <consortium name="RefSeq"/>
        </authorList>
    </citation>
    <scope>IDENTIFICATION</scope>
    <source>
        <tissue evidence="7">Tentacle</tissue>
    </source>
</reference>
<keyword evidence="4" id="KW-1133">Transmembrane helix</keyword>
<gene>
    <name evidence="7" type="primary">LOC116300036</name>
</gene>
<dbReference type="GO" id="GO:0000062">
    <property type="term" value="F:fatty-acyl-CoA binding"/>
    <property type="evidence" value="ECO:0007669"/>
    <property type="project" value="InterPro"/>
</dbReference>
<sequence>MADVESQFEAAVKVIRSMPKKGAYQPSYETMLKFYGYFKQAKEGPCTESKPGFWDVVKKAKWEAWSALGNISKEEAMECYINELKQVMETMPDTEEMADFSTVLKSFYEAVYEPSGQEPPHILRVFKKSVESPEKANYHNLSKEMPVTNSQSYDEKSKTFENDRIEISLENVLKSKEADSNDQINGDHIDADVLEHYSLNHDSNNTMNILSKSDENAKDAANSLEDVGDKFENVNGSHLNASLLDDAHITSLQPNSLYIVEVSNKKKGSPLNKEDSEDLLNDNDHAGQNPQLRVVQSTMKDNGQTDQSSALPSSDESEDEEFCDSIDPEHLSVLQSGLVDTHKLNGSTESHNSSASTSSPDHIPASSLTESDMSDVENEELSTTNRHTSTPFEKKPVHVTFDDEEKSTTKTKHEHKDSNGRRRVNEPHIAPTNSNGLKASNHLNGGILKVKQAGSGCGGGDASKGLRQPPASLGFSQTSGQGGGLGSNAGNSLPDSRMLHGRSAGHSDSDSDDTNPNGESCDSCGEREEINERIMIALERLQQDMSRVLRRLGTMEDVMALRQERLQNISTLTSREDQGSWWRQFIPSKTVAFLILWPFIINLIFYSWRRRKAHNL</sequence>
<evidence type="ECO:0000259" key="5">
    <source>
        <dbReference type="PROSITE" id="PS51228"/>
    </source>
</evidence>
<feature type="compositionally biased region" description="Low complexity" evidence="3">
    <location>
        <begin position="347"/>
        <end position="359"/>
    </location>
</feature>
<dbReference type="PRINTS" id="PR00689">
    <property type="entry name" value="ACOABINDINGP"/>
</dbReference>
<feature type="region of interest" description="Disordered" evidence="3">
    <location>
        <begin position="454"/>
        <end position="526"/>
    </location>
</feature>
<accession>A0A6P8I7W2</accession>
<evidence type="ECO:0000256" key="4">
    <source>
        <dbReference type="SAM" id="Phobius"/>
    </source>
</evidence>
<dbReference type="SUPFAM" id="SSF47027">
    <property type="entry name" value="Acyl-CoA binding protein"/>
    <property type="match status" value="1"/>
</dbReference>
<organism evidence="6 7">
    <name type="scientific">Actinia tenebrosa</name>
    <name type="common">Australian red waratah sea anemone</name>
    <dbReference type="NCBI Taxonomy" id="6105"/>
    <lineage>
        <taxon>Eukaryota</taxon>
        <taxon>Metazoa</taxon>
        <taxon>Cnidaria</taxon>
        <taxon>Anthozoa</taxon>
        <taxon>Hexacorallia</taxon>
        <taxon>Actiniaria</taxon>
        <taxon>Actiniidae</taxon>
        <taxon>Actinia</taxon>
    </lineage>
</organism>
<keyword evidence="1" id="KW-0446">Lipid-binding</keyword>
<dbReference type="Gene3D" id="1.20.80.10">
    <property type="match status" value="1"/>
</dbReference>
<keyword evidence="6" id="KW-1185">Reference proteome</keyword>
<feature type="region of interest" description="Disordered" evidence="3">
    <location>
        <begin position="267"/>
        <end position="323"/>
    </location>
</feature>
<feature type="region of interest" description="Disordered" evidence="3">
    <location>
        <begin position="342"/>
        <end position="442"/>
    </location>
</feature>
<feature type="coiled-coil region" evidence="2">
    <location>
        <begin position="531"/>
        <end position="558"/>
    </location>
</feature>
<dbReference type="PANTHER" id="PTHR23310">
    <property type="entry name" value="ACYL-COA-BINDING PROTEIN, ACBP"/>
    <property type="match status" value="1"/>
</dbReference>
<dbReference type="FunCoup" id="A0A6P8I7W2">
    <property type="interactions" value="1578"/>
</dbReference>
<dbReference type="GeneID" id="116300036"/>
<evidence type="ECO:0000313" key="6">
    <source>
        <dbReference type="Proteomes" id="UP000515163"/>
    </source>
</evidence>
<dbReference type="AlphaFoldDB" id="A0A6P8I7W2"/>
<dbReference type="OrthoDB" id="71307at2759"/>
<feature type="compositionally biased region" description="Polar residues" evidence="3">
    <location>
        <begin position="381"/>
        <end position="391"/>
    </location>
</feature>
<proteinExistence type="predicted"/>
<name>A0A6P8I7W2_ACTTE</name>
<dbReference type="InterPro" id="IPR014352">
    <property type="entry name" value="FERM/acyl-CoA-bd_prot_sf"/>
</dbReference>
<feature type="compositionally biased region" description="Polar residues" evidence="3">
    <location>
        <begin position="286"/>
        <end position="305"/>
    </location>
</feature>
<dbReference type="GO" id="GO:0006631">
    <property type="term" value="P:fatty acid metabolic process"/>
    <property type="evidence" value="ECO:0007669"/>
    <property type="project" value="TreeGrafter"/>
</dbReference>
<evidence type="ECO:0000313" key="7">
    <source>
        <dbReference type="RefSeq" id="XP_031564654.1"/>
    </source>
</evidence>
<dbReference type="Proteomes" id="UP000515163">
    <property type="component" value="Unplaced"/>
</dbReference>
<dbReference type="FunFam" id="1.20.80.10:FF:000010">
    <property type="entry name" value="Acyl-CoA-binding domain-containing protein 5"/>
    <property type="match status" value="1"/>
</dbReference>
<feature type="transmembrane region" description="Helical" evidence="4">
    <location>
        <begin position="590"/>
        <end position="608"/>
    </location>
</feature>
<keyword evidence="4" id="KW-0812">Transmembrane</keyword>
<dbReference type="PANTHER" id="PTHR23310:SF77">
    <property type="entry name" value="LD25952P"/>
    <property type="match status" value="1"/>
</dbReference>
<dbReference type="InterPro" id="IPR000582">
    <property type="entry name" value="Acyl-CoA-binding_protein"/>
</dbReference>
<evidence type="ECO:0000256" key="2">
    <source>
        <dbReference type="SAM" id="Coils"/>
    </source>
</evidence>
<dbReference type="Pfam" id="PF00887">
    <property type="entry name" value="ACBP"/>
    <property type="match status" value="1"/>
</dbReference>
<feature type="domain" description="ACB" evidence="5">
    <location>
        <begin position="4"/>
        <end position="93"/>
    </location>
</feature>
<evidence type="ECO:0000256" key="1">
    <source>
        <dbReference type="ARBA" id="ARBA00023121"/>
    </source>
</evidence>
<dbReference type="PROSITE" id="PS51228">
    <property type="entry name" value="ACB_2"/>
    <property type="match status" value="1"/>
</dbReference>
<dbReference type="KEGG" id="aten:116300036"/>
<dbReference type="InParanoid" id="A0A6P8I7W2"/>
<dbReference type="RefSeq" id="XP_031564654.1">
    <property type="nucleotide sequence ID" value="XM_031708794.1"/>
</dbReference>
<evidence type="ECO:0000256" key="3">
    <source>
        <dbReference type="SAM" id="MobiDB-lite"/>
    </source>
</evidence>
<keyword evidence="2" id="KW-0175">Coiled coil</keyword>
<keyword evidence="4" id="KW-0472">Membrane</keyword>
<dbReference type="InterPro" id="IPR035984">
    <property type="entry name" value="Acyl-CoA-binding_sf"/>
</dbReference>
<protein>
    <submittedName>
        <fullName evidence="7">Acyl-CoA-binding domain-containing protein 5-like isoform X1</fullName>
    </submittedName>
</protein>
<feature type="compositionally biased region" description="Basic and acidic residues" evidence="3">
    <location>
        <begin position="414"/>
        <end position="426"/>
    </location>
</feature>